<dbReference type="PANTHER" id="PTHR44591:SF3">
    <property type="entry name" value="RESPONSE REGULATORY DOMAIN-CONTAINING PROTEIN"/>
    <property type="match status" value="1"/>
</dbReference>
<name>A0A7C4TPF8_UNCKA</name>
<sequence length="140" mass="15414">MSNARVQKVLIAEDDIPLLDLYDKKFSSKGYEVIRAEDGGKAVESALAKMPDIMVLDLMMPVMNGFEVLKKVKAEATTKDIPVIILSNYGEMPNITEGMLAGAAEYLIKVEHTPEEVLEIVKDILAEKDSLVGKAFRETA</sequence>
<evidence type="ECO:0000259" key="3">
    <source>
        <dbReference type="PROSITE" id="PS50110"/>
    </source>
</evidence>
<gene>
    <name evidence="4" type="ORF">ENR63_00675</name>
</gene>
<dbReference type="CDD" id="cd17574">
    <property type="entry name" value="REC_OmpR"/>
    <property type="match status" value="1"/>
</dbReference>
<organism evidence="4">
    <name type="scientific">candidate division WWE3 bacterium</name>
    <dbReference type="NCBI Taxonomy" id="2053526"/>
    <lineage>
        <taxon>Bacteria</taxon>
        <taxon>Katanobacteria</taxon>
    </lineage>
</organism>
<feature type="domain" description="Response regulatory" evidence="3">
    <location>
        <begin position="8"/>
        <end position="124"/>
    </location>
</feature>
<dbReference type="PROSITE" id="PS50110">
    <property type="entry name" value="RESPONSE_REGULATORY"/>
    <property type="match status" value="1"/>
</dbReference>
<comment type="caution">
    <text evidence="4">The sequence shown here is derived from an EMBL/GenBank/DDBJ whole genome shotgun (WGS) entry which is preliminary data.</text>
</comment>
<dbReference type="InterPro" id="IPR001789">
    <property type="entry name" value="Sig_transdc_resp-reg_receiver"/>
</dbReference>
<dbReference type="InterPro" id="IPR050595">
    <property type="entry name" value="Bact_response_regulator"/>
</dbReference>
<dbReference type="EMBL" id="DSRT01000036">
    <property type="protein sequence ID" value="HGW29425.1"/>
    <property type="molecule type" value="Genomic_DNA"/>
</dbReference>
<feature type="modified residue" description="4-aspartylphosphate" evidence="2">
    <location>
        <position position="57"/>
    </location>
</feature>
<proteinExistence type="predicted"/>
<reference evidence="4" key="1">
    <citation type="journal article" date="2020" name="mSystems">
        <title>Genome- and Community-Level Interaction Insights into Carbon Utilization and Element Cycling Functions of Hydrothermarchaeota in Hydrothermal Sediment.</title>
        <authorList>
            <person name="Zhou Z."/>
            <person name="Liu Y."/>
            <person name="Xu W."/>
            <person name="Pan J."/>
            <person name="Luo Z.H."/>
            <person name="Li M."/>
        </authorList>
    </citation>
    <scope>NUCLEOTIDE SEQUENCE [LARGE SCALE GENOMIC DNA]</scope>
    <source>
        <strain evidence="4">SpSt-417</strain>
    </source>
</reference>
<dbReference type="Pfam" id="PF00072">
    <property type="entry name" value="Response_reg"/>
    <property type="match status" value="1"/>
</dbReference>
<evidence type="ECO:0000256" key="1">
    <source>
        <dbReference type="ARBA" id="ARBA00022553"/>
    </source>
</evidence>
<dbReference type="SUPFAM" id="SSF52172">
    <property type="entry name" value="CheY-like"/>
    <property type="match status" value="1"/>
</dbReference>
<evidence type="ECO:0000256" key="2">
    <source>
        <dbReference type="PROSITE-ProRule" id="PRU00169"/>
    </source>
</evidence>
<accession>A0A7C4TPF8</accession>
<protein>
    <submittedName>
        <fullName evidence="4">Response regulator</fullName>
    </submittedName>
</protein>
<dbReference type="AlphaFoldDB" id="A0A7C4TPF8"/>
<keyword evidence="1 2" id="KW-0597">Phosphoprotein</keyword>
<dbReference type="PANTHER" id="PTHR44591">
    <property type="entry name" value="STRESS RESPONSE REGULATOR PROTEIN 1"/>
    <property type="match status" value="1"/>
</dbReference>
<evidence type="ECO:0000313" key="4">
    <source>
        <dbReference type="EMBL" id="HGW29425.1"/>
    </source>
</evidence>
<dbReference type="Gene3D" id="3.40.50.2300">
    <property type="match status" value="1"/>
</dbReference>
<dbReference type="InterPro" id="IPR011006">
    <property type="entry name" value="CheY-like_superfamily"/>
</dbReference>
<dbReference type="GO" id="GO:0000160">
    <property type="term" value="P:phosphorelay signal transduction system"/>
    <property type="evidence" value="ECO:0007669"/>
    <property type="project" value="InterPro"/>
</dbReference>
<dbReference type="SMART" id="SM00448">
    <property type="entry name" value="REC"/>
    <property type="match status" value="1"/>
</dbReference>